<sequence length="177" mass="19858">MIVDKFVIGMNKGPVRDRLYEEDATKMKIQDAVRIAVNKESAGAQYSLSHAEPKIKRESIGFIRQKSSQRKPAQKKSAQQSSPKSSQLKCTACGGAHESHDCKFKAYTCKQCLKIGHLRNVCPSSKPGNQQFCRGDGKRPKEKMHQLAEDLADDFEVLYRLEASEDGEEFTLPLLLN</sequence>
<keyword evidence="3" id="KW-1185">Reference proteome</keyword>
<dbReference type="Proteomes" id="UP000479000">
    <property type="component" value="Unassembled WGS sequence"/>
</dbReference>
<dbReference type="EMBL" id="CADCXU010018274">
    <property type="protein sequence ID" value="CAB0006712.1"/>
    <property type="molecule type" value="Genomic_DNA"/>
</dbReference>
<proteinExistence type="predicted"/>
<evidence type="ECO:0000313" key="3">
    <source>
        <dbReference type="Proteomes" id="UP000479000"/>
    </source>
</evidence>
<evidence type="ECO:0000313" key="2">
    <source>
        <dbReference type="EMBL" id="CAB0006712.1"/>
    </source>
</evidence>
<organism evidence="2 3">
    <name type="scientific">Nesidiocoris tenuis</name>
    <dbReference type="NCBI Taxonomy" id="355587"/>
    <lineage>
        <taxon>Eukaryota</taxon>
        <taxon>Metazoa</taxon>
        <taxon>Ecdysozoa</taxon>
        <taxon>Arthropoda</taxon>
        <taxon>Hexapoda</taxon>
        <taxon>Insecta</taxon>
        <taxon>Pterygota</taxon>
        <taxon>Neoptera</taxon>
        <taxon>Paraneoptera</taxon>
        <taxon>Hemiptera</taxon>
        <taxon>Heteroptera</taxon>
        <taxon>Panheteroptera</taxon>
        <taxon>Cimicomorpha</taxon>
        <taxon>Miridae</taxon>
        <taxon>Dicyphina</taxon>
        <taxon>Nesidiocoris</taxon>
    </lineage>
</organism>
<feature type="non-terminal residue" evidence="2">
    <location>
        <position position="177"/>
    </location>
</feature>
<accession>A0A6H5GSZ0</accession>
<name>A0A6H5GSZ0_9HEMI</name>
<feature type="compositionally biased region" description="Low complexity" evidence="1">
    <location>
        <begin position="75"/>
        <end position="87"/>
    </location>
</feature>
<dbReference type="AlphaFoldDB" id="A0A6H5GSZ0"/>
<evidence type="ECO:0008006" key="4">
    <source>
        <dbReference type="Google" id="ProtNLM"/>
    </source>
</evidence>
<protein>
    <recommendedName>
        <fullName evidence="4">CCHC-type domain-containing protein</fullName>
    </recommendedName>
</protein>
<reference evidence="2 3" key="1">
    <citation type="submission" date="2020-02" db="EMBL/GenBank/DDBJ databases">
        <authorList>
            <person name="Ferguson B K."/>
        </authorList>
    </citation>
    <scope>NUCLEOTIDE SEQUENCE [LARGE SCALE GENOMIC DNA]</scope>
</reference>
<dbReference type="OrthoDB" id="6772952at2759"/>
<dbReference type="Gene3D" id="4.10.60.10">
    <property type="entry name" value="Zinc finger, CCHC-type"/>
    <property type="match status" value="1"/>
</dbReference>
<evidence type="ECO:0000256" key="1">
    <source>
        <dbReference type="SAM" id="MobiDB-lite"/>
    </source>
</evidence>
<gene>
    <name evidence="2" type="ORF">NTEN_LOCUS12189</name>
</gene>
<feature type="region of interest" description="Disordered" evidence="1">
    <location>
        <begin position="65"/>
        <end position="87"/>
    </location>
</feature>